<reference evidence="1 2" key="1">
    <citation type="submission" date="2018-10" db="EMBL/GenBank/DDBJ databases">
        <title>Genomic Encyclopedia of Archaeal and Bacterial Type Strains, Phase II (KMG-II): from individual species to whole genera.</title>
        <authorList>
            <person name="Goeker M."/>
        </authorList>
    </citation>
    <scope>NUCLEOTIDE SEQUENCE [LARGE SCALE GENOMIC DNA]</scope>
    <source>
        <strain evidence="1 2">DSM 29537</strain>
    </source>
</reference>
<dbReference type="Proteomes" id="UP000277579">
    <property type="component" value="Unassembled WGS sequence"/>
</dbReference>
<sequence length="29" mass="3402">MKKKIAKTRNPLKLSEENYIIISKSKRIA</sequence>
<organism evidence="1 2">
    <name type="scientific">Flavobacterium endophyticum</name>
    <dbReference type="NCBI Taxonomy" id="1540163"/>
    <lineage>
        <taxon>Bacteria</taxon>
        <taxon>Pseudomonadati</taxon>
        <taxon>Bacteroidota</taxon>
        <taxon>Flavobacteriia</taxon>
        <taxon>Flavobacteriales</taxon>
        <taxon>Flavobacteriaceae</taxon>
        <taxon>Flavobacterium</taxon>
    </lineage>
</organism>
<comment type="caution">
    <text evidence="1">The sequence shown here is derived from an EMBL/GenBank/DDBJ whole genome shotgun (WGS) entry which is preliminary data.</text>
</comment>
<keyword evidence="2" id="KW-1185">Reference proteome</keyword>
<name>A0A495MCH0_9FLAO</name>
<dbReference type="AlphaFoldDB" id="A0A495MCH0"/>
<evidence type="ECO:0000313" key="2">
    <source>
        <dbReference type="Proteomes" id="UP000277579"/>
    </source>
</evidence>
<proteinExistence type="predicted"/>
<gene>
    <name evidence="1" type="ORF">CLV94_2011</name>
</gene>
<evidence type="ECO:0000313" key="1">
    <source>
        <dbReference type="EMBL" id="RKS23108.1"/>
    </source>
</evidence>
<accession>A0A495MCH0</accession>
<dbReference type="EMBL" id="RBLC01000002">
    <property type="protein sequence ID" value="RKS23108.1"/>
    <property type="molecule type" value="Genomic_DNA"/>
</dbReference>
<protein>
    <submittedName>
        <fullName evidence="1">Uncharacterized protein</fullName>
    </submittedName>
</protein>